<dbReference type="AlphaFoldDB" id="O07144"/>
<name>O07144_MYCLR</name>
<evidence type="ECO:0000313" key="1">
    <source>
        <dbReference type="EMBL" id="CAB09636.1"/>
    </source>
</evidence>
<sequence>MSEKQTTDSVAIKEIFDLEQLEVNIFHASLASLTSENRNHAFSGQVSGAIARVGGAYGRRCGYQYALAARPFSVAGRSYACPPSFWSSMSRDGGSFCTRYVSAVQPDYLACLPHVDVASEG</sequence>
<accession>O07144</accession>
<reference evidence="1" key="1">
    <citation type="journal article" date="1993" name="Mol. Microbiol.">
        <title>Use of an ordered cosmid library to deduce the genomic organization of Mycobacterium leprae.</title>
        <authorList>
            <person name="Eiglmeier K."/>
            <person name="Honore N."/>
            <person name="Woods S.A."/>
            <person name="Caudron B."/>
            <person name="Cole S.T."/>
        </authorList>
    </citation>
    <scope>NUCLEOTIDE SEQUENCE</scope>
</reference>
<gene>
    <name evidence="1" type="primary">MLCL581.11c</name>
</gene>
<reference evidence="1" key="2">
    <citation type="submission" date="1997-06" db="EMBL/GenBank/DDBJ databases">
        <authorList>
            <person name="Oliver K."/>
            <person name="Harris D."/>
        </authorList>
    </citation>
    <scope>NUCLEOTIDE SEQUENCE</scope>
</reference>
<dbReference type="EMBL" id="Z96801">
    <property type="protein sequence ID" value="CAB09636.1"/>
    <property type="molecule type" value="Genomic_DNA"/>
</dbReference>
<proteinExistence type="predicted"/>
<protein>
    <submittedName>
        <fullName evidence="1">Uncharacterized protein</fullName>
    </submittedName>
</protein>
<reference evidence="1" key="3">
    <citation type="submission" date="1997-06" db="EMBL/GenBank/DDBJ databases">
        <authorList>
            <person name="Parkhill J."/>
            <person name="Barrell B.G."/>
            <person name="Rajandream M.A."/>
        </authorList>
    </citation>
    <scope>NUCLEOTIDE SEQUENCE</scope>
</reference>
<organism evidence="1">
    <name type="scientific">Mycobacterium leprae</name>
    <dbReference type="NCBI Taxonomy" id="1769"/>
    <lineage>
        <taxon>Bacteria</taxon>
        <taxon>Bacillati</taxon>
        <taxon>Actinomycetota</taxon>
        <taxon>Actinomycetes</taxon>
        <taxon>Mycobacteriales</taxon>
        <taxon>Mycobacteriaceae</taxon>
        <taxon>Mycobacterium</taxon>
    </lineage>
</organism>